<sequence>MNFKIIILLLFLCTLSTLVFSLKKKPSKPKPSSKPKPTPKPKPLPIIISAYGQITCMGKNLKYITVKLFDVRNGKKPYVIGRKKTRYTGGFFLKGKVKYPPNYEPKLKFTYKCHKKAPKKTYCLKKNDPKFPKVDEIKRTNETIHIYFFNDIKVDDNFNKGKNKCYSIVQFEIVCTKFNSSGRLNVDTLYFKLAKILQLLHILFFYKKQYVWIIGLHTKAFIINKNYNFGIVKRQKIIVDLTISAHTQRVLICKSAFKKMNYKFIILVLFLCTLSTFVFSAKKKPVNKRGIKTSTKPLFVFVTGQLTCQDRALMGVNIRLHNVVDKKNITLDNDRTRNFGIFYLRSNVNNSPNYELKLRFTYRCFRGSRRKTACINMKNFKFPNRIVQDKGKEIDHIYFLNKIKKTFIYLRCEQCLEETKNILKQLLHLLFLKKQYVRMIGLHTKAFLNNKNYNFEILKCQNNFVDPTTSAHTQGVSIVNLHLRAVKRLYFYVILYYKYFNNLENVTFYQIKKSVVKKIQTLIKINKYDKQLFICRESAVDSLSAADLRRKAFDTEQIFTFFLCFLLNTFYHSTTNSVPFSFLHTDGIISTEIKVEANEDADDCCLFTRVRVGLYVKDKDGSTSLTRKFKNGKYYFKKFCQNKYICEIIMISSIFDAIFFLCYRRGSNTTFKFILFTTIVIYFSLKINSFTFIKQFSEFRWHSNKKNDFFFKIELFQNPHFFKYQIVYLPQIESSTDIWLSKYLFKKMNFKTIILLLFLCILSTLVFSFKKKPSSKPKPTPKPKPIPIYISAYGHITCNGKDMKFITVTLLDVRQRKKTYVMGKKKTRRTGDFFIRGKVKYPPNYEPKLKFTYKCHKKAPKKTYCLKKNDSKFPVVDEIKRKNDTIHIYFFNEIKVDDNFKNGMNKYINAVEIWLYMNKMKELKFHNLVFETNISELKNAVLSFKAKISPTQSQNHIIKIDKTKISCCIYERKRNKTNLLILVAIDKTIKHKKIQKIQMNYKFIILVLFLCALSTFVFSAEKKPVFKPIVEQSTKPLAVLLQGSISCKKRRIKWIYVRLYDVKNKNKVYYMGKGKTGRHGTFYFRGKVKYSQYYEPKLKFTYKCFQKSPKKTACITTKNFRFYKPDIIERNNETIHLYFLNDIDTVKTFFNFIKKYQLYSHMDYRIAIFLLTFCAFLTFAFPFGKKQKIIIIVKGHITCEGIPLDKILVKLVNYRKHRRDITLDTVKTRPNGSFYLKGKVKKTAKLNPKLKIWHKCSTSKTVLKTKLCYLKYSPKTPEIKKIMEYPKTVYTVDYKDFKIIKAFFTYLFTIIYLSSTEIIYLPLSIIYNMIFRIILLFCLCAFSFFVFSKKNEKTTVIVQGHVTCDGKPLRGVTIKFVNEKKWAFDPVFDKVKTHGDGSFYLKGKFKNLKASNPKVKLWHKCFNKTKNIFKKLCYYQYSPTLTNGEYIDKSFGNYMSFTLEVKLNTKKKSGKRDCFFWANFFSHLEFYNI</sequence>
<dbReference type="AlphaFoldDB" id="A0AAF5DLR8"/>
<feature type="transmembrane region" description="Helical" evidence="6">
    <location>
        <begin position="673"/>
        <end position="693"/>
    </location>
</feature>
<feature type="transmembrane region" description="Helical" evidence="6">
    <location>
        <begin position="1303"/>
        <end position="1323"/>
    </location>
</feature>
<evidence type="ECO:0000256" key="3">
    <source>
        <dbReference type="ARBA" id="ARBA00022525"/>
    </source>
</evidence>
<evidence type="ECO:0000256" key="1">
    <source>
        <dbReference type="ARBA" id="ARBA00004613"/>
    </source>
</evidence>
<feature type="region of interest" description="Disordered" evidence="5">
    <location>
        <begin position="24"/>
        <end position="44"/>
    </location>
</feature>
<evidence type="ECO:0000256" key="6">
    <source>
        <dbReference type="SAM" id="Phobius"/>
    </source>
</evidence>
<dbReference type="WBParaSite" id="TCONS_00013595.p1">
    <property type="protein sequence ID" value="TCONS_00013595.p1"/>
    <property type="gene ID" value="XLOC_008374"/>
</dbReference>
<keyword evidence="6" id="KW-1133">Transmembrane helix</keyword>
<comment type="similarity">
    <text evidence="2">Belongs to the nematode transthyretin-like family.</text>
</comment>
<feature type="chain" id="PRO_5042141045" evidence="7">
    <location>
        <begin position="22"/>
        <end position="1489"/>
    </location>
</feature>
<feature type="signal peptide" evidence="7">
    <location>
        <begin position="1"/>
        <end position="21"/>
    </location>
</feature>
<evidence type="ECO:0000256" key="5">
    <source>
        <dbReference type="SAM" id="MobiDB-lite"/>
    </source>
</evidence>
<dbReference type="PANTHER" id="PTHR21700">
    <property type="entry name" value="TRANSTHYRETIN-LIKE FAMILY PROTEIN-RELATED"/>
    <property type="match status" value="1"/>
</dbReference>
<dbReference type="GO" id="GO:0009986">
    <property type="term" value="C:cell surface"/>
    <property type="evidence" value="ECO:0007669"/>
    <property type="project" value="InterPro"/>
</dbReference>
<evidence type="ECO:0000256" key="4">
    <source>
        <dbReference type="ARBA" id="ARBA00022729"/>
    </source>
</evidence>
<feature type="transmembrane region" description="Helical" evidence="6">
    <location>
        <begin position="1164"/>
        <end position="1184"/>
    </location>
</feature>
<evidence type="ECO:0000256" key="7">
    <source>
        <dbReference type="SAM" id="SignalP"/>
    </source>
</evidence>
<evidence type="ECO:0000313" key="9">
    <source>
        <dbReference type="WBParaSite" id="TCONS_00013595.p1"/>
    </source>
</evidence>
<feature type="transmembrane region" description="Helical" evidence="6">
    <location>
        <begin position="999"/>
        <end position="1018"/>
    </location>
</feature>
<protein>
    <submittedName>
        <fullName evidence="9">Transthyretin-like family protein</fullName>
    </submittedName>
</protein>
<name>A0AAF5DLR8_STRER</name>
<feature type="transmembrane region" description="Helical" evidence="6">
    <location>
        <begin position="1329"/>
        <end position="1347"/>
    </location>
</feature>
<comment type="subcellular location">
    <subcellularLocation>
        <location evidence="1">Secreted</location>
    </subcellularLocation>
</comment>
<evidence type="ECO:0000313" key="8">
    <source>
        <dbReference type="Proteomes" id="UP000035681"/>
    </source>
</evidence>
<dbReference type="Pfam" id="PF01060">
    <property type="entry name" value="TTR-52"/>
    <property type="match status" value="5"/>
</dbReference>
<feature type="transmembrane region" description="Helical" evidence="6">
    <location>
        <begin position="642"/>
        <end position="661"/>
    </location>
</feature>
<feature type="transmembrane region" description="Helical" evidence="6">
    <location>
        <begin position="262"/>
        <end position="281"/>
    </location>
</feature>
<accession>A0AAF5DLR8</accession>
<dbReference type="Gene3D" id="2.60.40.3330">
    <property type="match status" value="5"/>
</dbReference>
<feature type="compositionally biased region" description="Basic residues" evidence="5">
    <location>
        <begin position="24"/>
        <end position="39"/>
    </location>
</feature>
<keyword evidence="8" id="KW-1185">Reference proteome</keyword>
<keyword evidence="6" id="KW-0812">Transmembrane</keyword>
<dbReference type="InterPro" id="IPR038479">
    <property type="entry name" value="Transthyretin-like_sf"/>
</dbReference>
<keyword evidence="3" id="KW-0964">Secreted</keyword>
<dbReference type="GO" id="GO:0005576">
    <property type="term" value="C:extracellular region"/>
    <property type="evidence" value="ECO:0007669"/>
    <property type="project" value="UniProtKB-SubCell"/>
</dbReference>
<dbReference type="Proteomes" id="UP000035681">
    <property type="component" value="Unplaced"/>
</dbReference>
<keyword evidence="4 7" id="KW-0732">Signal</keyword>
<organism evidence="8 9">
    <name type="scientific">Strongyloides stercoralis</name>
    <name type="common">Threadworm</name>
    <dbReference type="NCBI Taxonomy" id="6248"/>
    <lineage>
        <taxon>Eukaryota</taxon>
        <taxon>Metazoa</taxon>
        <taxon>Ecdysozoa</taxon>
        <taxon>Nematoda</taxon>
        <taxon>Chromadorea</taxon>
        <taxon>Rhabditida</taxon>
        <taxon>Tylenchina</taxon>
        <taxon>Panagrolaimomorpha</taxon>
        <taxon>Strongyloidoidea</taxon>
        <taxon>Strongyloididae</taxon>
        <taxon>Strongyloides</taxon>
    </lineage>
</organism>
<reference evidence="9" key="1">
    <citation type="submission" date="2024-02" db="UniProtKB">
        <authorList>
            <consortium name="WormBaseParasite"/>
        </authorList>
    </citation>
    <scope>IDENTIFICATION</scope>
</reference>
<proteinExistence type="inferred from homology"/>
<keyword evidence="6" id="KW-0472">Membrane</keyword>
<dbReference type="InterPro" id="IPR001534">
    <property type="entry name" value="Transthyretin-like"/>
</dbReference>
<evidence type="ECO:0000256" key="2">
    <source>
        <dbReference type="ARBA" id="ARBA00010112"/>
    </source>
</evidence>
<feature type="transmembrane region" description="Helical" evidence="6">
    <location>
        <begin position="750"/>
        <end position="769"/>
    </location>
</feature>